<keyword evidence="3" id="KW-1185">Reference proteome</keyword>
<proteinExistence type="predicted"/>
<dbReference type="InterPro" id="IPR020941">
    <property type="entry name" value="SUFU-like_domain"/>
</dbReference>
<name>A0A931HTN8_9BACI</name>
<reference evidence="2 3" key="1">
    <citation type="journal article" date="2005" name="Int. J. Syst. Evol. Microbiol.">
        <title>Halobacillus yeomjeoni sp. nov., isolated from a marine solar saltern in Korea.</title>
        <authorList>
            <person name="Yoon J.H."/>
            <person name="Kang S.J."/>
            <person name="Lee C.H."/>
            <person name="Oh H.W."/>
            <person name="Oh T.K."/>
        </authorList>
    </citation>
    <scope>NUCLEOTIDE SEQUENCE [LARGE SCALE GENOMIC DNA]</scope>
    <source>
        <strain evidence="2 3">KCTC 3957</strain>
    </source>
</reference>
<sequence length="189" mass="21297">MRDFIYFLEEHLGNVLYGWSTGHTGKKLPFQVAKYSDGPFLGTSTYTTIGLSDHLLKSTDGKEIRQELVIVSYTNFGDENIPGILQQVGMFLLKDHQALLRGDVVGPYGSLFKGSKLEALYASIPVYFPESFEIYDGGDVPIVMTWLIPIMASEVQFVRTDGWEAFENRLEEVDPDLVDYRRSSVLLEG</sequence>
<organism evidence="2 3">
    <name type="scientific">Halobacillus yeomjeoni</name>
    <dbReference type="NCBI Taxonomy" id="311194"/>
    <lineage>
        <taxon>Bacteria</taxon>
        <taxon>Bacillati</taxon>
        <taxon>Bacillota</taxon>
        <taxon>Bacilli</taxon>
        <taxon>Bacillales</taxon>
        <taxon>Bacillaceae</taxon>
        <taxon>Halobacillus</taxon>
    </lineage>
</organism>
<dbReference type="Pfam" id="PF05076">
    <property type="entry name" value="SUFU"/>
    <property type="match status" value="1"/>
</dbReference>
<protein>
    <submittedName>
        <fullName evidence="2">Suppressor of fused domain protein</fullName>
    </submittedName>
</protein>
<evidence type="ECO:0000313" key="2">
    <source>
        <dbReference type="EMBL" id="MBH0229218.1"/>
    </source>
</evidence>
<feature type="domain" description="Suppressor of fused-like" evidence="1">
    <location>
        <begin position="29"/>
        <end position="182"/>
    </location>
</feature>
<evidence type="ECO:0000259" key="1">
    <source>
        <dbReference type="Pfam" id="PF05076"/>
    </source>
</evidence>
<dbReference type="AlphaFoldDB" id="A0A931HTN8"/>
<evidence type="ECO:0000313" key="3">
    <source>
        <dbReference type="Proteomes" id="UP000614490"/>
    </source>
</evidence>
<gene>
    <name evidence="2" type="ORF">H0267_03235</name>
</gene>
<dbReference type="EMBL" id="JADZSC010000001">
    <property type="protein sequence ID" value="MBH0229218.1"/>
    <property type="molecule type" value="Genomic_DNA"/>
</dbReference>
<dbReference type="RefSeq" id="WP_197315842.1">
    <property type="nucleotide sequence ID" value="NZ_JADZSC010000001.1"/>
</dbReference>
<dbReference type="Proteomes" id="UP000614490">
    <property type="component" value="Unassembled WGS sequence"/>
</dbReference>
<comment type="caution">
    <text evidence="2">The sequence shown here is derived from an EMBL/GenBank/DDBJ whole genome shotgun (WGS) entry which is preliminary data.</text>
</comment>
<accession>A0A931HTN8</accession>